<comment type="caution">
    <text evidence="9">The sequence shown here is derived from an EMBL/GenBank/DDBJ whole genome shotgun (WGS) entry which is preliminary data.</text>
</comment>
<comment type="catalytic activity">
    <reaction evidence="6">
        <text>orotidine 5'-phosphate + H(+) = UMP + CO2</text>
        <dbReference type="Rhea" id="RHEA:11596"/>
        <dbReference type="ChEBI" id="CHEBI:15378"/>
        <dbReference type="ChEBI" id="CHEBI:16526"/>
        <dbReference type="ChEBI" id="CHEBI:57538"/>
        <dbReference type="ChEBI" id="CHEBI:57865"/>
        <dbReference type="EC" id="4.1.1.23"/>
    </reaction>
</comment>
<keyword evidence="3" id="KW-0210">Decarboxylase</keyword>
<dbReference type="SMART" id="SM00934">
    <property type="entry name" value="OMPdecase"/>
    <property type="match status" value="1"/>
</dbReference>
<name>A0A1G1W8P1_9BACT</name>
<dbReference type="Gene3D" id="3.20.20.70">
    <property type="entry name" value="Aldolase class I"/>
    <property type="match status" value="1"/>
</dbReference>
<evidence type="ECO:0000256" key="5">
    <source>
        <dbReference type="ARBA" id="ARBA00023239"/>
    </source>
</evidence>
<evidence type="ECO:0000313" key="9">
    <source>
        <dbReference type="EMBL" id="OGY24001.1"/>
    </source>
</evidence>
<dbReference type="InterPro" id="IPR001754">
    <property type="entry name" value="OMPdeCOase_dom"/>
</dbReference>
<dbReference type="InterPro" id="IPR011995">
    <property type="entry name" value="OMPdecase_type-2"/>
</dbReference>
<gene>
    <name evidence="9" type="ORF">A2172_04005</name>
</gene>
<dbReference type="STRING" id="1802593.A2172_04005"/>
<accession>A0A1G1W8P1</accession>
<dbReference type="UniPathway" id="UPA00070">
    <property type="reaction ID" value="UER00120"/>
</dbReference>
<organism evidence="9 10">
    <name type="scientific">Candidatus Woykebacteria bacterium RBG_13_40_15</name>
    <dbReference type="NCBI Taxonomy" id="1802593"/>
    <lineage>
        <taxon>Bacteria</taxon>
        <taxon>Candidatus Woykeibacteriota</taxon>
    </lineage>
</organism>
<dbReference type="CDD" id="cd04725">
    <property type="entry name" value="OMP_decarboxylase_like"/>
    <property type="match status" value="1"/>
</dbReference>
<proteinExistence type="inferred from homology"/>
<evidence type="ECO:0000256" key="3">
    <source>
        <dbReference type="ARBA" id="ARBA00022793"/>
    </source>
</evidence>
<keyword evidence="4" id="KW-0665">Pyrimidine biosynthesis</keyword>
<dbReference type="EC" id="4.1.1.23" evidence="7"/>
<dbReference type="Pfam" id="PF00215">
    <property type="entry name" value="OMPdecase"/>
    <property type="match status" value="1"/>
</dbReference>
<sequence>MTPSFTELREAKRAKGQFLCVGLDPQPEKHPTVSVLSYLIKVVEATIDVAGCYKPNLAFFEGLGHNGLWQLAALIDHIKHLDPAMPVIADGKRGDIGDTNEFYAEAVFSVLGADALTVNPYLGLGKAAEVFLAHEGKMAIVLCRTTNEGAREFQDVLVDVSADRIGYRNWAPLYQLVARNVSRDWSQKGSVGLVAAATYPDDIAAIREIAPTIFLLIPGLGKQLGDLENSVRYALGPDGSSDFVINVSTAVVYAFEKGSFQCDLAEFANASEAAAEDYDRQIRDVVDNLGRVA</sequence>
<dbReference type="InterPro" id="IPR011060">
    <property type="entry name" value="RibuloseP-bd_barrel"/>
</dbReference>
<evidence type="ECO:0000313" key="10">
    <source>
        <dbReference type="Proteomes" id="UP000176631"/>
    </source>
</evidence>
<dbReference type="GO" id="GO:0006207">
    <property type="term" value="P:'de novo' pyrimidine nucleobase biosynthetic process"/>
    <property type="evidence" value="ECO:0007669"/>
    <property type="project" value="InterPro"/>
</dbReference>
<evidence type="ECO:0000256" key="7">
    <source>
        <dbReference type="NCBIfam" id="TIGR02127"/>
    </source>
</evidence>
<dbReference type="PANTHER" id="PTHR43375">
    <property type="entry name" value="OROTIDINE 5'-PHOSPHATE DECARBOXYLASE"/>
    <property type="match status" value="1"/>
</dbReference>
<dbReference type="AlphaFoldDB" id="A0A1G1W8P1"/>
<evidence type="ECO:0000256" key="2">
    <source>
        <dbReference type="ARBA" id="ARBA00008847"/>
    </source>
</evidence>
<comment type="pathway">
    <text evidence="1">Pyrimidine metabolism; UMP biosynthesis via de novo pathway; UMP from orotate: step 2/2.</text>
</comment>
<dbReference type="InterPro" id="IPR013785">
    <property type="entry name" value="Aldolase_TIM"/>
</dbReference>
<protein>
    <recommendedName>
        <fullName evidence="7">Orotidine-5'-phosphate decarboxylase</fullName>
        <ecNumber evidence="7">4.1.1.23</ecNumber>
    </recommendedName>
</protein>
<feature type="domain" description="Orotidine 5'-phosphate decarboxylase" evidence="8">
    <location>
        <begin position="18"/>
        <end position="264"/>
    </location>
</feature>
<evidence type="ECO:0000256" key="1">
    <source>
        <dbReference type="ARBA" id="ARBA00004861"/>
    </source>
</evidence>
<dbReference type="PANTHER" id="PTHR43375:SF1">
    <property type="entry name" value="OROTIDINE 5'-PHOSPHATE DECARBOXYLASE"/>
    <property type="match status" value="1"/>
</dbReference>
<dbReference type="NCBIfam" id="TIGR02127">
    <property type="entry name" value="pyrF_sub2"/>
    <property type="match status" value="1"/>
</dbReference>
<reference evidence="9 10" key="1">
    <citation type="journal article" date="2016" name="Nat. Commun.">
        <title>Thousands of microbial genomes shed light on interconnected biogeochemical processes in an aquifer system.</title>
        <authorList>
            <person name="Anantharaman K."/>
            <person name="Brown C.T."/>
            <person name="Hug L.A."/>
            <person name="Sharon I."/>
            <person name="Castelle C.J."/>
            <person name="Probst A.J."/>
            <person name="Thomas B.C."/>
            <person name="Singh A."/>
            <person name="Wilkins M.J."/>
            <person name="Karaoz U."/>
            <person name="Brodie E.L."/>
            <person name="Williams K.H."/>
            <person name="Hubbard S.S."/>
            <person name="Banfield J.F."/>
        </authorList>
    </citation>
    <scope>NUCLEOTIDE SEQUENCE [LARGE SCALE GENOMIC DNA]</scope>
</reference>
<comment type="similarity">
    <text evidence="2">Belongs to the OMP decarboxylase family. Type 2 subfamily.</text>
</comment>
<dbReference type="SUPFAM" id="SSF51366">
    <property type="entry name" value="Ribulose-phoshate binding barrel"/>
    <property type="match status" value="1"/>
</dbReference>
<dbReference type="EMBL" id="MHCP01000016">
    <property type="protein sequence ID" value="OGY24001.1"/>
    <property type="molecule type" value="Genomic_DNA"/>
</dbReference>
<dbReference type="Proteomes" id="UP000176631">
    <property type="component" value="Unassembled WGS sequence"/>
</dbReference>
<evidence type="ECO:0000256" key="6">
    <source>
        <dbReference type="ARBA" id="ARBA00049157"/>
    </source>
</evidence>
<evidence type="ECO:0000259" key="8">
    <source>
        <dbReference type="SMART" id="SM00934"/>
    </source>
</evidence>
<keyword evidence="5" id="KW-0456">Lyase</keyword>
<dbReference type="GO" id="GO:0044205">
    <property type="term" value="P:'de novo' UMP biosynthetic process"/>
    <property type="evidence" value="ECO:0007669"/>
    <property type="project" value="UniProtKB-UniPathway"/>
</dbReference>
<evidence type="ECO:0000256" key="4">
    <source>
        <dbReference type="ARBA" id="ARBA00022975"/>
    </source>
</evidence>
<dbReference type="GO" id="GO:0004590">
    <property type="term" value="F:orotidine-5'-phosphate decarboxylase activity"/>
    <property type="evidence" value="ECO:0007669"/>
    <property type="project" value="UniProtKB-UniRule"/>
</dbReference>